<evidence type="ECO:0000256" key="4">
    <source>
        <dbReference type="ARBA" id="ARBA00022737"/>
    </source>
</evidence>
<keyword evidence="3" id="KW-0853">WD repeat</keyword>
<feature type="domain" description="PPIase cyclophilin-type" evidence="8">
    <location>
        <begin position="51"/>
        <end position="202"/>
    </location>
</feature>
<evidence type="ECO:0000256" key="7">
    <source>
        <dbReference type="SAM" id="Coils"/>
    </source>
</evidence>
<gene>
    <name evidence="9" type="ORF">MNBD_IGNAVI01-2330</name>
</gene>
<dbReference type="PANTHER" id="PTHR45625:SF4">
    <property type="entry name" value="PEPTIDYLPROLYL ISOMERASE DOMAIN AND WD REPEAT-CONTAINING PROTEIN 1"/>
    <property type="match status" value="1"/>
</dbReference>
<accession>A0A3B1CDW0</accession>
<feature type="coiled-coil region" evidence="7">
    <location>
        <begin position="24"/>
        <end position="51"/>
    </location>
</feature>
<keyword evidence="4" id="KW-0677">Repeat</keyword>
<evidence type="ECO:0000313" key="9">
    <source>
        <dbReference type="EMBL" id="VAX24751.1"/>
    </source>
</evidence>
<dbReference type="InterPro" id="IPR029000">
    <property type="entry name" value="Cyclophilin-like_dom_sf"/>
</dbReference>
<name>A0A3B1CDW0_9ZZZZ</name>
<dbReference type="Gene3D" id="2.40.100.10">
    <property type="entry name" value="Cyclophilin-like"/>
    <property type="match status" value="1"/>
</dbReference>
<dbReference type="PANTHER" id="PTHR45625">
    <property type="entry name" value="PEPTIDYL-PROLYL CIS-TRANS ISOMERASE-RELATED"/>
    <property type="match status" value="1"/>
</dbReference>
<keyword evidence="6 9" id="KW-0413">Isomerase</keyword>
<evidence type="ECO:0000256" key="1">
    <source>
        <dbReference type="ARBA" id="ARBA00000971"/>
    </source>
</evidence>
<comment type="catalytic activity">
    <reaction evidence="1">
        <text>[protein]-peptidylproline (omega=180) = [protein]-peptidylproline (omega=0)</text>
        <dbReference type="Rhea" id="RHEA:16237"/>
        <dbReference type="Rhea" id="RHEA-COMP:10747"/>
        <dbReference type="Rhea" id="RHEA-COMP:10748"/>
        <dbReference type="ChEBI" id="CHEBI:83833"/>
        <dbReference type="ChEBI" id="CHEBI:83834"/>
        <dbReference type="EC" id="5.2.1.8"/>
    </reaction>
</comment>
<dbReference type="SUPFAM" id="SSF50891">
    <property type="entry name" value="Cyclophilin-like"/>
    <property type="match status" value="1"/>
</dbReference>
<dbReference type="PROSITE" id="PS50072">
    <property type="entry name" value="CSA_PPIASE_2"/>
    <property type="match status" value="1"/>
</dbReference>
<evidence type="ECO:0000259" key="8">
    <source>
        <dbReference type="PROSITE" id="PS50072"/>
    </source>
</evidence>
<proteinExistence type="predicted"/>
<dbReference type="InterPro" id="IPR002130">
    <property type="entry name" value="Cyclophilin-type_PPIase_dom"/>
</dbReference>
<dbReference type="AlphaFoldDB" id="A0A3B1CDW0"/>
<dbReference type="EC" id="5.2.1.8" evidence="2"/>
<dbReference type="Pfam" id="PF00160">
    <property type="entry name" value="Pro_isomerase"/>
    <property type="match status" value="1"/>
</dbReference>
<dbReference type="GO" id="GO:0006457">
    <property type="term" value="P:protein folding"/>
    <property type="evidence" value="ECO:0007669"/>
    <property type="project" value="InterPro"/>
</dbReference>
<dbReference type="FunFam" id="2.40.100.10:FF:000003">
    <property type="entry name" value="Peptidylprolyl isomerase domain and WD repeat-containing 1"/>
    <property type="match status" value="1"/>
</dbReference>
<protein>
    <recommendedName>
        <fullName evidence="2">peptidylprolyl isomerase</fullName>
        <ecNumber evidence="2">5.2.1.8</ecNumber>
    </recommendedName>
</protein>
<evidence type="ECO:0000256" key="3">
    <source>
        <dbReference type="ARBA" id="ARBA00022574"/>
    </source>
</evidence>
<evidence type="ECO:0000256" key="2">
    <source>
        <dbReference type="ARBA" id="ARBA00013194"/>
    </source>
</evidence>
<sequence length="207" mass="22915">MKRVIFIFLSLIIMSCSGDKTSTEKNSKKSLNKAEEKVKELMNLKDNEELVATIKTNMGNIEIKLFARKTPKTVENFVGLATTGKYDNVIFHRVIPDFMIQGGDPTGTGREGVSFWGGKFEDEFNTSLHHDKPGILSMANAGPNTNGSQFFITLVPTPWLDGKHSIFGEVIGGMDVVEAIGKTKTGMMDKPVNDVVMETVLIEKREK</sequence>
<evidence type="ECO:0000256" key="5">
    <source>
        <dbReference type="ARBA" id="ARBA00023110"/>
    </source>
</evidence>
<keyword evidence="7" id="KW-0175">Coiled coil</keyword>
<dbReference type="PRINTS" id="PR00153">
    <property type="entry name" value="CSAPPISMRASE"/>
</dbReference>
<dbReference type="EMBL" id="UOGD01000280">
    <property type="protein sequence ID" value="VAX24751.1"/>
    <property type="molecule type" value="Genomic_DNA"/>
</dbReference>
<keyword evidence="5" id="KW-0697">Rotamase</keyword>
<dbReference type="GO" id="GO:0005634">
    <property type="term" value="C:nucleus"/>
    <property type="evidence" value="ECO:0007669"/>
    <property type="project" value="UniProtKB-ARBA"/>
</dbReference>
<dbReference type="PROSITE" id="PS51257">
    <property type="entry name" value="PROKAR_LIPOPROTEIN"/>
    <property type="match status" value="1"/>
</dbReference>
<organism evidence="9">
    <name type="scientific">hydrothermal vent metagenome</name>
    <dbReference type="NCBI Taxonomy" id="652676"/>
    <lineage>
        <taxon>unclassified sequences</taxon>
        <taxon>metagenomes</taxon>
        <taxon>ecological metagenomes</taxon>
    </lineage>
</organism>
<dbReference type="GO" id="GO:0003755">
    <property type="term" value="F:peptidyl-prolyl cis-trans isomerase activity"/>
    <property type="evidence" value="ECO:0007669"/>
    <property type="project" value="UniProtKB-KW"/>
</dbReference>
<dbReference type="InterPro" id="IPR020892">
    <property type="entry name" value="Cyclophilin-type_PPIase_CS"/>
</dbReference>
<dbReference type="PROSITE" id="PS00170">
    <property type="entry name" value="CSA_PPIASE_1"/>
    <property type="match status" value="1"/>
</dbReference>
<dbReference type="InterPro" id="IPR044666">
    <property type="entry name" value="Cyclophilin_A-like"/>
</dbReference>
<reference evidence="9" key="1">
    <citation type="submission" date="2018-06" db="EMBL/GenBank/DDBJ databases">
        <authorList>
            <person name="Zhirakovskaya E."/>
        </authorList>
    </citation>
    <scope>NUCLEOTIDE SEQUENCE</scope>
</reference>
<evidence type="ECO:0000256" key="6">
    <source>
        <dbReference type="ARBA" id="ARBA00023235"/>
    </source>
</evidence>